<keyword evidence="2" id="KW-1185">Reference proteome</keyword>
<keyword evidence="1" id="KW-0808">Transferase</keyword>
<dbReference type="AlphaFoldDB" id="A0A7W7MQW8"/>
<dbReference type="RefSeq" id="WP_184994951.1">
    <property type="nucleotide sequence ID" value="NZ_BOMK01000020.1"/>
</dbReference>
<protein>
    <submittedName>
        <fullName evidence="1">Mannitol/fructose-specific phosphotransferase system IIA component</fullName>
    </submittedName>
</protein>
<name>A0A7W7MQW8_9ACTN</name>
<accession>A0A7W7MQW8</accession>
<evidence type="ECO:0000313" key="1">
    <source>
        <dbReference type="EMBL" id="MBB4763671.1"/>
    </source>
</evidence>
<dbReference type="EMBL" id="JACHNH010000001">
    <property type="protein sequence ID" value="MBB4763671.1"/>
    <property type="molecule type" value="Genomic_DNA"/>
</dbReference>
<proteinExistence type="predicted"/>
<sequence length="60" mass="6525">MEAKGTVVVRFKLVVVAWHDLSVAVLLSGAAEVDQHELEAIAATAVEMLQPSEYRFAPTE</sequence>
<reference evidence="1 2" key="1">
    <citation type="submission" date="2020-08" db="EMBL/GenBank/DDBJ databases">
        <title>Sequencing the genomes of 1000 actinobacteria strains.</title>
        <authorList>
            <person name="Klenk H.-P."/>
        </authorList>
    </citation>
    <scope>NUCLEOTIDE SEQUENCE [LARGE SCALE GENOMIC DNA]</scope>
    <source>
        <strain evidence="1 2">DSM 43149</strain>
    </source>
</reference>
<gene>
    <name evidence="1" type="ORF">BJ971_004227</name>
</gene>
<dbReference type="GO" id="GO:0016740">
    <property type="term" value="F:transferase activity"/>
    <property type="evidence" value="ECO:0007669"/>
    <property type="project" value="UniProtKB-KW"/>
</dbReference>
<comment type="caution">
    <text evidence="1">The sequence shown here is derived from an EMBL/GenBank/DDBJ whole genome shotgun (WGS) entry which is preliminary data.</text>
</comment>
<evidence type="ECO:0000313" key="2">
    <source>
        <dbReference type="Proteomes" id="UP000578112"/>
    </source>
</evidence>
<organism evidence="1 2">
    <name type="scientific">Actinoplanes digitatis</name>
    <dbReference type="NCBI Taxonomy" id="1868"/>
    <lineage>
        <taxon>Bacteria</taxon>
        <taxon>Bacillati</taxon>
        <taxon>Actinomycetota</taxon>
        <taxon>Actinomycetes</taxon>
        <taxon>Micromonosporales</taxon>
        <taxon>Micromonosporaceae</taxon>
        <taxon>Actinoplanes</taxon>
    </lineage>
</organism>
<dbReference type="Proteomes" id="UP000578112">
    <property type="component" value="Unassembled WGS sequence"/>
</dbReference>